<reference evidence="11 12" key="1">
    <citation type="submission" date="2024-01" db="EMBL/GenBank/DDBJ databases">
        <title>The genome of the rayed Mediterranean limpet Patella caerulea (Linnaeus, 1758).</title>
        <authorList>
            <person name="Anh-Thu Weber A."/>
            <person name="Halstead-Nussloch G."/>
        </authorList>
    </citation>
    <scope>NUCLEOTIDE SEQUENCE [LARGE SCALE GENOMIC DNA]</scope>
    <source>
        <strain evidence="11">AATW-2023a</strain>
        <tissue evidence="11">Whole specimen</tissue>
    </source>
</reference>
<evidence type="ECO:0000256" key="8">
    <source>
        <dbReference type="ARBA" id="ARBA00023034"/>
    </source>
</evidence>
<accession>A0AAN8JWL0</accession>
<evidence type="ECO:0000256" key="5">
    <source>
        <dbReference type="ARBA" id="ARBA00022692"/>
    </source>
</evidence>
<comment type="caution">
    <text evidence="11">The sequence shown here is derived from an EMBL/GenBank/DDBJ whole genome shotgun (WGS) entry which is preliminary data.</text>
</comment>
<dbReference type="EC" id="2.4.1.-" evidence="10"/>
<name>A0AAN8JWL0_PATCE</name>
<dbReference type="Gene3D" id="3.90.550.50">
    <property type="match status" value="1"/>
</dbReference>
<dbReference type="GO" id="GO:0016758">
    <property type="term" value="F:hexosyltransferase activity"/>
    <property type="evidence" value="ECO:0007669"/>
    <property type="project" value="InterPro"/>
</dbReference>
<evidence type="ECO:0000256" key="9">
    <source>
        <dbReference type="ARBA" id="ARBA00023136"/>
    </source>
</evidence>
<proteinExistence type="inferred from homology"/>
<gene>
    <name evidence="11" type="ORF">SNE40_010738</name>
</gene>
<keyword evidence="9 10" id="KW-0472">Membrane</keyword>
<evidence type="ECO:0000256" key="6">
    <source>
        <dbReference type="ARBA" id="ARBA00022968"/>
    </source>
</evidence>
<evidence type="ECO:0000313" key="12">
    <source>
        <dbReference type="Proteomes" id="UP001347796"/>
    </source>
</evidence>
<dbReference type="Pfam" id="PF01762">
    <property type="entry name" value="Galactosyl_T"/>
    <property type="match status" value="1"/>
</dbReference>
<organism evidence="11 12">
    <name type="scientific">Patella caerulea</name>
    <name type="common">Rayed Mediterranean limpet</name>
    <dbReference type="NCBI Taxonomy" id="87958"/>
    <lineage>
        <taxon>Eukaryota</taxon>
        <taxon>Metazoa</taxon>
        <taxon>Spiralia</taxon>
        <taxon>Lophotrochozoa</taxon>
        <taxon>Mollusca</taxon>
        <taxon>Gastropoda</taxon>
        <taxon>Patellogastropoda</taxon>
        <taxon>Patelloidea</taxon>
        <taxon>Patellidae</taxon>
        <taxon>Patella</taxon>
    </lineage>
</organism>
<comment type="similarity">
    <text evidence="2 10">Belongs to the glycosyltransferase 31 family.</text>
</comment>
<keyword evidence="4" id="KW-0808">Transferase</keyword>
<dbReference type="InterPro" id="IPR002659">
    <property type="entry name" value="Glyco_trans_31"/>
</dbReference>
<dbReference type="PANTHER" id="PTHR11214">
    <property type="entry name" value="BETA-1,3-N-ACETYLGLUCOSAMINYLTRANSFERASE"/>
    <property type="match status" value="1"/>
</dbReference>
<dbReference type="Proteomes" id="UP001347796">
    <property type="component" value="Unassembled WGS sequence"/>
</dbReference>
<keyword evidence="7 10" id="KW-1133">Transmembrane helix</keyword>
<dbReference type="EMBL" id="JAZGQO010000007">
    <property type="protein sequence ID" value="KAK6183215.1"/>
    <property type="molecule type" value="Genomic_DNA"/>
</dbReference>
<dbReference type="AlphaFoldDB" id="A0AAN8JWL0"/>
<evidence type="ECO:0000313" key="11">
    <source>
        <dbReference type="EMBL" id="KAK6183215.1"/>
    </source>
</evidence>
<evidence type="ECO:0000256" key="10">
    <source>
        <dbReference type="RuleBase" id="RU363063"/>
    </source>
</evidence>
<protein>
    <recommendedName>
        <fullName evidence="10">Hexosyltransferase</fullName>
        <ecNumber evidence="10">2.4.1.-</ecNumber>
    </recommendedName>
</protein>
<keyword evidence="6 10" id="KW-0735">Signal-anchor</keyword>
<dbReference type="GO" id="GO:0000139">
    <property type="term" value="C:Golgi membrane"/>
    <property type="evidence" value="ECO:0007669"/>
    <property type="project" value="UniProtKB-SubCell"/>
</dbReference>
<keyword evidence="12" id="KW-1185">Reference proteome</keyword>
<dbReference type="GO" id="GO:0006493">
    <property type="term" value="P:protein O-linked glycosylation"/>
    <property type="evidence" value="ECO:0007669"/>
    <property type="project" value="TreeGrafter"/>
</dbReference>
<dbReference type="PANTHER" id="PTHR11214:SF364">
    <property type="entry name" value="HEXOSYLTRANSFERASE"/>
    <property type="match status" value="1"/>
</dbReference>
<comment type="subcellular location">
    <subcellularLocation>
        <location evidence="1 10">Golgi apparatus membrane</location>
        <topology evidence="1 10">Single-pass type II membrane protein</topology>
    </subcellularLocation>
</comment>
<sequence>MYRKLYRLIRYVVYGCLLGFVISWSVILTVDNSSVVDPNTGFPLTLTGAYVLNSPKICSDIPTVKALVVVHTAAHHFTRRHNIRSTFGSRDLFKEVRVVFLLGLVNDVKIREFIKQEHIKYGDTVQGNFIDSYHNLTHKGVMGLRWITEHCSNVKYVVKIDDDVIFDMWRFLDYFDPLTIGGNIFCNVEKISLIIRKGKWKLDNQIFSKNWLWPWPYCPGFIVILSGDVIQPLFEAAHMTPFIWIDDAYLFGYLPSRARGIKLQDFPKRLRCTSGIRGGECLIQYEGNCPYMGVTIPERQYQIYWNVIKKRNNKI</sequence>
<evidence type="ECO:0000256" key="4">
    <source>
        <dbReference type="ARBA" id="ARBA00022679"/>
    </source>
</evidence>
<evidence type="ECO:0000256" key="7">
    <source>
        <dbReference type="ARBA" id="ARBA00022989"/>
    </source>
</evidence>
<keyword evidence="8 10" id="KW-0333">Golgi apparatus</keyword>
<evidence type="ECO:0000256" key="2">
    <source>
        <dbReference type="ARBA" id="ARBA00008661"/>
    </source>
</evidence>
<keyword evidence="5 10" id="KW-0812">Transmembrane</keyword>
<evidence type="ECO:0000256" key="3">
    <source>
        <dbReference type="ARBA" id="ARBA00022676"/>
    </source>
</evidence>
<evidence type="ECO:0000256" key="1">
    <source>
        <dbReference type="ARBA" id="ARBA00004323"/>
    </source>
</evidence>
<feature type="transmembrane region" description="Helical" evidence="10">
    <location>
        <begin position="12"/>
        <end position="30"/>
    </location>
</feature>
<keyword evidence="3 10" id="KW-0328">Glycosyltransferase</keyword>